<evidence type="ECO:0000313" key="4">
    <source>
        <dbReference type="Proteomes" id="UP000717624"/>
    </source>
</evidence>
<dbReference type="GO" id="GO:0008061">
    <property type="term" value="F:chitin binding"/>
    <property type="evidence" value="ECO:0007669"/>
    <property type="project" value="InterPro"/>
</dbReference>
<dbReference type="AlphaFoldDB" id="A0A939BNZ2"/>
<evidence type="ECO:0000313" key="3">
    <source>
        <dbReference type="EMBL" id="MBM7589830.1"/>
    </source>
</evidence>
<dbReference type="Pfam" id="PF07833">
    <property type="entry name" value="Cu_amine_oxidN1"/>
    <property type="match status" value="1"/>
</dbReference>
<accession>A0A939BNZ2</accession>
<proteinExistence type="predicted"/>
<feature type="domain" description="GH18" evidence="2">
    <location>
        <begin position="260"/>
        <end position="579"/>
    </location>
</feature>
<dbReference type="Gene3D" id="2.30.30.40">
    <property type="entry name" value="SH3 Domains"/>
    <property type="match status" value="1"/>
</dbReference>
<protein>
    <submittedName>
        <fullName evidence="3">Spore germination protein YaaH</fullName>
    </submittedName>
</protein>
<keyword evidence="1" id="KW-0812">Transmembrane</keyword>
<keyword evidence="1" id="KW-1133">Transmembrane helix</keyword>
<dbReference type="SUPFAM" id="SSF55383">
    <property type="entry name" value="Copper amine oxidase, domain N"/>
    <property type="match status" value="1"/>
</dbReference>
<dbReference type="PANTHER" id="PTHR46066:SF2">
    <property type="entry name" value="CHITINASE DOMAIN-CONTAINING PROTEIN 1"/>
    <property type="match status" value="1"/>
</dbReference>
<feature type="transmembrane region" description="Helical" evidence="1">
    <location>
        <begin position="20"/>
        <end position="40"/>
    </location>
</feature>
<dbReference type="PROSITE" id="PS51910">
    <property type="entry name" value="GH18_2"/>
    <property type="match status" value="1"/>
</dbReference>
<dbReference type="RefSeq" id="WP_204517545.1">
    <property type="nucleotide sequence ID" value="NZ_BAABIN010000033.1"/>
</dbReference>
<dbReference type="Gene3D" id="3.30.457.10">
    <property type="entry name" value="Copper amine oxidase-like, N-terminal domain"/>
    <property type="match status" value="1"/>
</dbReference>
<keyword evidence="4" id="KW-1185">Reference proteome</keyword>
<dbReference type="InterPro" id="IPR003646">
    <property type="entry name" value="SH3-like_bac-type"/>
</dbReference>
<dbReference type="InterPro" id="IPR012854">
    <property type="entry name" value="Cu_amine_oxidase-like_N"/>
</dbReference>
<organism evidence="3 4">
    <name type="scientific">Brevibacillus fulvus</name>
    <dbReference type="NCBI Taxonomy" id="1125967"/>
    <lineage>
        <taxon>Bacteria</taxon>
        <taxon>Bacillati</taxon>
        <taxon>Bacillota</taxon>
        <taxon>Bacilli</taxon>
        <taxon>Bacillales</taxon>
        <taxon>Paenibacillaceae</taxon>
        <taxon>Brevibacillus</taxon>
    </lineage>
</organism>
<evidence type="ECO:0000259" key="2">
    <source>
        <dbReference type="PROSITE" id="PS51910"/>
    </source>
</evidence>
<reference evidence="3" key="1">
    <citation type="submission" date="2021-01" db="EMBL/GenBank/DDBJ databases">
        <title>Genomic Encyclopedia of Type Strains, Phase IV (KMG-IV): sequencing the most valuable type-strain genomes for metagenomic binning, comparative biology and taxonomic classification.</title>
        <authorList>
            <person name="Goeker M."/>
        </authorList>
    </citation>
    <scope>NUCLEOTIDE SEQUENCE</scope>
    <source>
        <strain evidence="3">DSM 25523</strain>
    </source>
</reference>
<dbReference type="InterPro" id="IPR001223">
    <property type="entry name" value="Glyco_hydro18_cat"/>
</dbReference>
<dbReference type="SMART" id="SM00636">
    <property type="entry name" value="Glyco_18"/>
    <property type="match status" value="1"/>
</dbReference>
<dbReference type="Pfam" id="PF00704">
    <property type="entry name" value="Glyco_hydro_18"/>
    <property type="match status" value="1"/>
</dbReference>
<dbReference type="InterPro" id="IPR029070">
    <property type="entry name" value="Chitinase_insertion_sf"/>
</dbReference>
<dbReference type="EMBL" id="JAFBEB010000003">
    <property type="protein sequence ID" value="MBM7589830.1"/>
    <property type="molecule type" value="Genomic_DNA"/>
</dbReference>
<dbReference type="Gene3D" id="3.20.20.80">
    <property type="entry name" value="Glycosidases"/>
    <property type="match status" value="1"/>
</dbReference>
<name>A0A939BNZ2_9BACL</name>
<dbReference type="SUPFAM" id="SSF51445">
    <property type="entry name" value="(Trans)glycosidases"/>
    <property type="match status" value="1"/>
</dbReference>
<dbReference type="Pfam" id="PF08239">
    <property type="entry name" value="SH3_3"/>
    <property type="match status" value="1"/>
</dbReference>
<gene>
    <name evidence="3" type="ORF">JOD01_001430</name>
</gene>
<sequence length="582" mass="66310">MNVPLGMASRKRRKRSPRLYMVMILFLLLLAFIPICWWVVTQIPSGERVAPYEGRKQVIVFQGKPYEKPFAQENEQVLLPFDFIKEHLDPHIFWDEPSNSIIVTTKDKVLRMESEKVVAYLNRTPVDLSVPVKEIDGVRFVPFSPLEKLYPVTVRVTESGMLIVEQDGYSVQSGEVIADEDQPELMRLGPSIKQPIVAEQPAKAKVDILGERDNWYQVETSDGIVGYLPKESVRLQEIRKVTLPQTPEQAKAAPIKPLEGKVNLTWEQVSSRNPNLANIPAMPGLNVISPTWFELKDEQGTLSNKADPAYVEWAHKRGYQVWGLVSNGFNPDWTQAVLKDFRLREKLVGQILNYADLYNLDGINLDFENVYLEDKQNLVQFVRELTPYLHEQGLIVSMDVTIKSTSERWSLFYDRPALSQVVDYMIVMTYDEHAAASPEAGSVASLPWVEEGLRGVLAEIPNDKLILGMPYYTRLWKEEKQSDGTIKVSSKALTMETAEAWMKERNLKAQPDEQSGQLFVSYTDPQDGATYKMWLEEAGSIQKRVELVHKYALAGVASWRRGYEKSGIWETVQETLNKSGKP</sequence>
<keyword evidence="1" id="KW-0472">Membrane</keyword>
<dbReference type="InterPro" id="IPR017853">
    <property type="entry name" value="GH"/>
</dbReference>
<dbReference type="GO" id="GO:0005975">
    <property type="term" value="P:carbohydrate metabolic process"/>
    <property type="evidence" value="ECO:0007669"/>
    <property type="project" value="InterPro"/>
</dbReference>
<comment type="caution">
    <text evidence="3">The sequence shown here is derived from an EMBL/GenBank/DDBJ whole genome shotgun (WGS) entry which is preliminary data.</text>
</comment>
<evidence type="ECO:0000256" key="1">
    <source>
        <dbReference type="SAM" id="Phobius"/>
    </source>
</evidence>
<dbReference type="InterPro" id="IPR036582">
    <property type="entry name" value="Mao_N_sf"/>
</dbReference>
<dbReference type="PANTHER" id="PTHR46066">
    <property type="entry name" value="CHITINASE DOMAIN-CONTAINING PROTEIN 1 FAMILY MEMBER"/>
    <property type="match status" value="1"/>
</dbReference>
<dbReference type="InterPro" id="IPR011583">
    <property type="entry name" value="Chitinase_II/V-like_cat"/>
</dbReference>
<dbReference type="Proteomes" id="UP000717624">
    <property type="component" value="Unassembled WGS sequence"/>
</dbReference>
<dbReference type="Gene3D" id="3.10.50.10">
    <property type="match status" value="1"/>
</dbReference>